<dbReference type="EMBL" id="CP147920">
    <property type="protein sequence ID" value="XAU15250.1"/>
    <property type="molecule type" value="Genomic_DNA"/>
</dbReference>
<keyword evidence="2" id="KW-1185">Reference proteome</keyword>
<evidence type="ECO:0000313" key="2">
    <source>
        <dbReference type="Proteomes" id="UP001447842"/>
    </source>
</evidence>
<evidence type="ECO:0008006" key="3">
    <source>
        <dbReference type="Google" id="ProtNLM"/>
    </source>
</evidence>
<dbReference type="RefSeq" id="WP_345972808.1">
    <property type="nucleotide sequence ID" value="NZ_CP147920.1"/>
</dbReference>
<proteinExistence type="predicted"/>
<protein>
    <recommendedName>
        <fullName evidence="3">Cysteine-rich small domain-containing protein</fullName>
    </recommendedName>
</protein>
<sequence length="143" mass="16381">MTYSAWFESHAAAHRAIMEKLLARGYGKAEIIDYFDFDNMVEAEPAFCPLYAERKKCHDMEGLNCYLCACPNFRFNDEGIERRGEQTLYSSCAIASKDGKEGVYGDAIHQDCSGCTVPHHRDYIDKVFDTEWERIMAACRRGQ</sequence>
<reference evidence="1 2" key="1">
    <citation type="submission" date="2024-03" db="EMBL/GenBank/DDBJ databases">
        <title>Sulfurimonas sp. HSL3-1.</title>
        <authorList>
            <person name="Wang S."/>
        </authorList>
    </citation>
    <scope>NUCLEOTIDE SEQUENCE [LARGE SCALE GENOMIC DNA]</scope>
    <source>
        <strain evidence="1 2">HSL3-1</strain>
    </source>
</reference>
<dbReference type="Proteomes" id="UP001447842">
    <property type="component" value="Chromosome"/>
</dbReference>
<accession>A0ABZ3HC27</accession>
<gene>
    <name evidence="1" type="ORF">WCY31_00805</name>
</gene>
<name>A0ABZ3HC27_9BACT</name>
<evidence type="ECO:0000313" key="1">
    <source>
        <dbReference type="EMBL" id="XAU15250.1"/>
    </source>
</evidence>
<organism evidence="1 2">
    <name type="scientific">Sulfurimonas diazotrophicus</name>
    <dbReference type="NCBI Taxonomy" id="3131939"/>
    <lineage>
        <taxon>Bacteria</taxon>
        <taxon>Pseudomonadati</taxon>
        <taxon>Campylobacterota</taxon>
        <taxon>Epsilonproteobacteria</taxon>
        <taxon>Campylobacterales</taxon>
        <taxon>Sulfurimonadaceae</taxon>
        <taxon>Sulfurimonas</taxon>
    </lineage>
</organism>